<comment type="caution">
    <text evidence="1">The sequence shown here is derived from an EMBL/GenBank/DDBJ whole genome shotgun (WGS) entry which is preliminary data.</text>
</comment>
<dbReference type="Proteomes" id="UP001207116">
    <property type="component" value="Unassembled WGS sequence"/>
</dbReference>
<dbReference type="SUPFAM" id="SSF54427">
    <property type="entry name" value="NTF2-like"/>
    <property type="match status" value="1"/>
</dbReference>
<dbReference type="RefSeq" id="WP_266012083.1">
    <property type="nucleotide sequence ID" value="NZ_JAPFQP010000002.1"/>
</dbReference>
<organism evidence="1 2">
    <name type="scientific">Lentiprolixibacter aurantiacus</name>
    <dbReference type="NCBI Taxonomy" id="2993939"/>
    <lineage>
        <taxon>Bacteria</taxon>
        <taxon>Pseudomonadati</taxon>
        <taxon>Bacteroidota</taxon>
        <taxon>Flavobacteriia</taxon>
        <taxon>Flavobacteriales</taxon>
        <taxon>Flavobacteriaceae</taxon>
        <taxon>Lentiprolixibacter</taxon>
    </lineage>
</organism>
<evidence type="ECO:0000313" key="2">
    <source>
        <dbReference type="Proteomes" id="UP001207116"/>
    </source>
</evidence>
<dbReference type="Gene3D" id="3.10.450.50">
    <property type="match status" value="1"/>
</dbReference>
<proteinExistence type="predicted"/>
<name>A0AAE3SNB2_9FLAO</name>
<evidence type="ECO:0000313" key="1">
    <source>
        <dbReference type="EMBL" id="MCX2719429.1"/>
    </source>
</evidence>
<accession>A0AAE3SNB2</accession>
<dbReference type="InterPro" id="IPR032710">
    <property type="entry name" value="NTF2-like_dom_sf"/>
</dbReference>
<dbReference type="EMBL" id="JAPFQP010000002">
    <property type="protein sequence ID" value="MCX2719429.1"/>
    <property type="molecule type" value="Genomic_DNA"/>
</dbReference>
<dbReference type="AlphaFoldDB" id="A0AAE3SNB2"/>
<protein>
    <submittedName>
        <fullName evidence="1">Nuclear transport factor 2 family protein</fullName>
    </submittedName>
</protein>
<gene>
    <name evidence="1" type="ORF">OO016_07445</name>
</gene>
<reference evidence="1" key="1">
    <citation type="submission" date="2022-11" db="EMBL/GenBank/DDBJ databases">
        <title>The characterization of three novel Bacteroidetes species and genomic analysis of their roles in tidal elemental geochemical cycles.</title>
        <authorList>
            <person name="Ma K.-J."/>
        </authorList>
    </citation>
    <scope>NUCLEOTIDE SEQUENCE</scope>
    <source>
        <strain evidence="1">M415</strain>
    </source>
</reference>
<keyword evidence="2" id="KW-1185">Reference proteome</keyword>
<sequence>MNKIIVLIFLIGTLTTYSQQEAEMEVRKTIERFFEGFHNQDSTVMRSVLAANPILQTIGENPEGEVRVRHVPFDALIKAIVSIPDSVAFEERIKSYKIRIDGPMANAWTAYEFWRNNAFSHCGVNSFQLYHDGSSWKILYLIDTRRKEDCP</sequence>